<evidence type="ECO:0000256" key="3">
    <source>
        <dbReference type="ARBA" id="ARBA00023054"/>
    </source>
</evidence>
<reference evidence="10" key="2">
    <citation type="submission" date="2025-08" db="UniProtKB">
        <authorList>
            <consortium name="RefSeq"/>
        </authorList>
    </citation>
    <scope>IDENTIFICATION</scope>
</reference>
<accession>A0AB39ZNI7</accession>
<dbReference type="InterPro" id="IPR022154">
    <property type="entry name" value="TRAK1/2_C"/>
</dbReference>
<comment type="subcellular location">
    <subcellularLocation>
        <location evidence="1">Mitochondrion</location>
    </subcellularLocation>
</comment>
<evidence type="ECO:0000259" key="8">
    <source>
        <dbReference type="SMART" id="SM01424"/>
    </source>
</evidence>
<organism evidence="9 10">
    <name type="scientific">Drosophila suzukii</name>
    <name type="common">Spotted-wing drosophila fruit fly</name>
    <dbReference type="NCBI Taxonomy" id="28584"/>
    <lineage>
        <taxon>Eukaryota</taxon>
        <taxon>Metazoa</taxon>
        <taxon>Ecdysozoa</taxon>
        <taxon>Arthropoda</taxon>
        <taxon>Hexapoda</taxon>
        <taxon>Insecta</taxon>
        <taxon>Pterygota</taxon>
        <taxon>Neoptera</taxon>
        <taxon>Endopterygota</taxon>
        <taxon>Diptera</taxon>
        <taxon>Brachycera</taxon>
        <taxon>Muscomorpha</taxon>
        <taxon>Ephydroidea</taxon>
        <taxon>Drosophilidae</taxon>
        <taxon>Drosophila</taxon>
        <taxon>Sophophora</taxon>
    </lineage>
</organism>
<dbReference type="SMART" id="SM01424">
    <property type="entry name" value="HAP1_N"/>
    <property type="match status" value="1"/>
</dbReference>
<keyword evidence="3 5" id="KW-0175">Coiled coil</keyword>
<comment type="similarity">
    <text evidence="2">Belongs to the milton family.</text>
</comment>
<reference evidence="9" key="1">
    <citation type="submission" date="2025-05" db="UniProtKB">
        <authorList>
            <consortium name="RefSeq"/>
        </authorList>
    </citation>
    <scope>NUCLEOTIDE SEQUENCE [LARGE SCALE GENOMIC DNA]</scope>
</reference>
<feature type="compositionally biased region" description="Polar residues" evidence="6">
    <location>
        <begin position="540"/>
        <end position="558"/>
    </location>
</feature>
<feature type="compositionally biased region" description="Basic residues" evidence="6">
    <location>
        <begin position="1049"/>
        <end position="1059"/>
    </location>
</feature>
<feature type="compositionally biased region" description="Low complexity" evidence="6">
    <location>
        <begin position="1006"/>
        <end position="1043"/>
    </location>
</feature>
<dbReference type="GO" id="GO:0005739">
    <property type="term" value="C:mitochondrion"/>
    <property type="evidence" value="ECO:0007669"/>
    <property type="project" value="UniProtKB-SubCell"/>
</dbReference>
<feature type="region of interest" description="Disordered" evidence="6">
    <location>
        <begin position="1"/>
        <end position="42"/>
    </location>
</feature>
<feature type="compositionally biased region" description="Polar residues" evidence="6">
    <location>
        <begin position="824"/>
        <end position="835"/>
    </location>
</feature>
<evidence type="ECO:0000256" key="6">
    <source>
        <dbReference type="SAM" id="MobiDB-lite"/>
    </source>
</evidence>
<evidence type="ECO:0000256" key="5">
    <source>
        <dbReference type="SAM" id="Coils"/>
    </source>
</evidence>
<dbReference type="GO" id="GO:0017022">
    <property type="term" value="F:myosin binding"/>
    <property type="evidence" value="ECO:0007669"/>
    <property type="project" value="TreeGrafter"/>
</dbReference>
<sequence>MTHVNNGEKEKEMEVEVEPVRERERERETAAGSGVHHRFLASASERDGNRDYALEAAAASTSSAVAPTTTTTITTNLEDLAFEACQNWSELHQDFFITDDELEYDDELLSLGSSSSIGNICHIAAAATAAEGLITGEQQNEQLLMEVLCGNRVSQMTRAYDDIEAVTRLLEEKEKDLELTVQIGKELLTQNNALEARVADLETDLKASNDDRAQLVHELHKKNELISVLTNDADDGTDTDTPTMSKSITLDLLQRKVNTLIDENKSLKCEATQLAHQTDEVEEHERQLMADISAQLNDANSQYDNLSLELERQREENRLQHEQIVSLTARLAEAEMRLHQLTQDNDEHLSLLHVTKENQNALALELVEFKQRYEEVLALLHSAQDQLKQQRKRSQPMARSSFLGGLGTSGAGVGGGLFQPDSLHFELMESSQYSENSLDSGISGDSQRSADRINRMMMNMPSGGMSTSAMGGSIYAGAGNVPPYKRVFDTVRCAGKSGNYMDSGNVSMTQLGAMSMSSTSGPRMASMAYPAGSYYRGGSSQSLGVKTLSSESLNSQSDDGYPAQPSGVPGAPGAKELEAALKRLTPAEVLARRAMLSYAPAGTYNYDEPMTHGAGKDRNSDLPLGVRTPDSIMSTGSSGMSGSTNHMSASMTHQWRLPEKLQIIKPMEGSQTLHHWSRLATPTLSGLLDERPGVTIRGGRGLDDLGMQIYTLSDVEEDVSDELPGKQFEAPGCTFTYTNSMVMHPDDGFVNDLSFLSQSQMSSRMASTSTSRQPSCPATPRAGLSRKNSCSTFSVNLGLAGMLNERGIKAVTPSALNTPAGPNFSPTVTPCNSPEGSPPRAQSPEPLFGLLSSGADLIRRKIVGDQHQQQQHKQRSSLSKQQQQKIMLSHLERRALRSLNLIEKVESIGLENIISAQRGLGSGIANRSSSPLSSGSLQSLHTSTNSIVDDIHFDRAQIKGVLHRGLKSPTPAGASTSAAAAVALSTSSSTSAYNSDDSDDQGLVMKSKPSKGATPKTTTAAQQSQPTSGSSAPTTTTSNGTASETRLKQMQRQKSRRQLKNGMASQRPDLGTISGGGGRVRPDLGKVADSGSSKLSTKRHEAKAAEEEEAAPQSITQAFVGSVSSLLFGRKGGWL</sequence>
<dbReference type="Proteomes" id="UP001652628">
    <property type="component" value="Chromosome 2L"/>
</dbReference>
<feature type="compositionally biased region" description="Basic and acidic residues" evidence="6">
    <location>
        <begin position="1"/>
        <end position="29"/>
    </location>
</feature>
<dbReference type="InterPro" id="IPR051946">
    <property type="entry name" value="Intracell_Traff-Reg"/>
</dbReference>
<dbReference type="Pfam" id="PF04849">
    <property type="entry name" value="HAP1_N"/>
    <property type="match status" value="1"/>
</dbReference>
<proteinExistence type="inferred from homology"/>
<dbReference type="InterPro" id="IPR006933">
    <property type="entry name" value="HAP1_N"/>
</dbReference>
<evidence type="ECO:0000256" key="2">
    <source>
        <dbReference type="ARBA" id="ARBA00007007"/>
    </source>
</evidence>
<name>A0AB39ZNI7_DROSZ</name>
<dbReference type="GO" id="GO:0048311">
    <property type="term" value="P:mitochondrion distribution"/>
    <property type="evidence" value="ECO:0007669"/>
    <property type="project" value="TreeGrafter"/>
</dbReference>
<dbReference type="RefSeq" id="XP_016939744.3">
    <property type="nucleotide sequence ID" value="XM_017084255.4"/>
</dbReference>
<dbReference type="GO" id="GO:0031410">
    <property type="term" value="C:cytoplasmic vesicle"/>
    <property type="evidence" value="ECO:0007669"/>
    <property type="project" value="TreeGrafter"/>
</dbReference>
<dbReference type="GO" id="GO:0047496">
    <property type="term" value="P:vesicle transport along microtubule"/>
    <property type="evidence" value="ECO:0007669"/>
    <property type="project" value="TreeGrafter"/>
</dbReference>
<evidence type="ECO:0000313" key="9">
    <source>
        <dbReference type="Proteomes" id="UP001652628"/>
    </source>
</evidence>
<keyword evidence="4" id="KW-0496">Mitochondrion</keyword>
<dbReference type="Pfam" id="PF12448">
    <property type="entry name" value="Milton"/>
    <property type="match status" value="1"/>
</dbReference>
<evidence type="ECO:0000256" key="1">
    <source>
        <dbReference type="ARBA" id="ARBA00004173"/>
    </source>
</evidence>
<protein>
    <submittedName>
        <fullName evidence="10">Trafficking kinesin-binding protein milt isoform X2</fullName>
    </submittedName>
</protein>
<dbReference type="GO" id="GO:0006605">
    <property type="term" value="P:protein targeting"/>
    <property type="evidence" value="ECO:0007669"/>
    <property type="project" value="TreeGrafter"/>
</dbReference>
<dbReference type="SMART" id="SM01423">
    <property type="entry name" value="Milton"/>
    <property type="match status" value="1"/>
</dbReference>
<dbReference type="PANTHER" id="PTHR15751">
    <property type="entry name" value="TRAFFICKING KINESIN-BINDING PROTEIN"/>
    <property type="match status" value="1"/>
</dbReference>
<dbReference type="AlphaFoldDB" id="A0AB39ZNI7"/>
<dbReference type="PANTHER" id="PTHR15751:SF12">
    <property type="entry name" value="TRAFFICKING KINESIN-BINDING PROTEIN MILT"/>
    <property type="match status" value="1"/>
</dbReference>
<keyword evidence="9" id="KW-1185">Reference proteome</keyword>
<feature type="region of interest" description="Disordered" evidence="6">
    <location>
        <begin position="988"/>
        <end position="1114"/>
    </location>
</feature>
<feature type="domain" description="HAP1 N-terminal" evidence="8">
    <location>
        <begin position="106"/>
        <end position="393"/>
    </location>
</feature>
<evidence type="ECO:0000259" key="7">
    <source>
        <dbReference type="SMART" id="SM01423"/>
    </source>
</evidence>
<evidence type="ECO:0000256" key="4">
    <source>
        <dbReference type="ARBA" id="ARBA00023128"/>
    </source>
</evidence>
<feature type="domain" description="Trafficking kinesin-binding protein C-terminal" evidence="7">
    <location>
        <begin position="487"/>
        <end position="670"/>
    </location>
</feature>
<dbReference type="GeneID" id="108017245"/>
<feature type="compositionally biased region" description="Low complexity" evidence="6">
    <location>
        <begin position="762"/>
        <end position="772"/>
    </location>
</feature>
<feature type="coiled-coil region" evidence="5">
    <location>
        <begin position="156"/>
        <end position="218"/>
    </location>
</feature>
<evidence type="ECO:0000313" key="10">
    <source>
        <dbReference type="RefSeq" id="XP_016939744.3"/>
    </source>
</evidence>
<feature type="region of interest" description="Disordered" evidence="6">
    <location>
        <begin position="817"/>
        <end position="842"/>
    </location>
</feature>
<feature type="region of interest" description="Disordered" evidence="6">
    <location>
        <begin position="762"/>
        <end position="787"/>
    </location>
</feature>
<feature type="region of interest" description="Disordered" evidence="6">
    <location>
        <begin position="540"/>
        <end position="573"/>
    </location>
</feature>
<gene>
    <name evidence="10" type="primary">milt</name>
</gene>
<feature type="coiled-coil region" evidence="5">
    <location>
        <begin position="250"/>
        <end position="393"/>
    </location>
</feature>